<organism evidence="1 2">
    <name type="scientific">Linderina macrospora</name>
    <dbReference type="NCBI Taxonomy" id="4868"/>
    <lineage>
        <taxon>Eukaryota</taxon>
        <taxon>Fungi</taxon>
        <taxon>Fungi incertae sedis</taxon>
        <taxon>Zoopagomycota</taxon>
        <taxon>Kickxellomycotina</taxon>
        <taxon>Kickxellomycetes</taxon>
        <taxon>Kickxellales</taxon>
        <taxon>Kickxellaceae</taxon>
        <taxon>Linderina</taxon>
    </lineage>
</organism>
<accession>A0ACC1IYA6</accession>
<name>A0ACC1IYA6_9FUNG</name>
<dbReference type="Proteomes" id="UP001150603">
    <property type="component" value="Unassembled WGS sequence"/>
</dbReference>
<keyword evidence="2" id="KW-1185">Reference proteome</keyword>
<comment type="caution">
    <text evidence="1">The sequence shown here is derived from an EMBL/GenBank/DDBJ whole genome shotgun (WGS) entry which is preliminary data.</text>
</comment>
<proteinExistence type="predicted"/>
<protein>
    <submittedName>
        <fullName evidence="1">Chitin synthase, class 7</fullName>
    </submittedName>
</protein>
<reference evidence="1" key="1">
    <citation type="submission" date="2022-07" db="EMBL/GenBank/DDBJ databases">
        <title>Phylogenomic reconstructions and comparative analyses of Kickxellomycotina fungi.</title>
        <authorList>
            <person name="Reynolds N.K."/>
            <person name="Stajich J.E."/>
            <person name="Barry K."/>
            <person name="Grigoriev I.V."/>
            <person name="Crous P."/>
            <person name="Smith M.E."/>
        </authorList>
    </citation>
    <scope>NUCLEOTIDE SEQUENCE</scope>
    <source>
        <strain evidence="1">NRRL 5244</strain>
    </source>
</reference>
<dbReference type="EMBL" id="JANBPW010006480">
    <property type="protein sequence ID" value="KAJ1929699.1"/>
    <property type="molecule type" value="Genomic_DNA"/>
</dbReference>
<evidence type="ECO:0000313" key="1">
    <source>
        <dbReference type="EMBL" id="KAJ1929699.1"/>
    </source>
</evidence>
<evidence type="ECO:0000313" key="2">
    <source>
        <dbReference type="Proteomes" id="UP001150603"/>
    </source>
</evidence>
<sequence length="123" mass="13998">MYKFGYYDQICHTVQMAACPLLGADKIGFEPSCYARNIEVSSALIFQAASLIIDIIALFMTVIMIFHVRSKYTAVGRKEMVLFFYLYFLMTVLDFITISGIIPIASPVYPLFLQACVELPFFH</sequence>
<gene>
    <name evidence="1" type="primary">CHS7_2</name>
    <name evidence="1" type="ORF">FBU59_007024</name>
</gene>